<protein>
    <submittedName>
        <fullName evidence="2">Uncharacterized protein</fullName>
    </submittedName>
</protein>
<organism evidence="2 3">
    <name type="scientific">Mizuhopecten yessoensis</name>
    <name type="common">Japanese scallop</name>
    <name type="synonym">Patinopecten yessoensis</name>
    <dbReference type="NCBI Taxonomy" id="6573"/>
    <lineage>
        <taxon>Eukaryota</taxon>
        <taxon>Metazoa</taxon>
        <taxon>Spiralia</taxon>
        <taxon>Lophotrochozoa</taxon>
        <taxon>Mollusca</taxon>
        <taxon>Bivalvia</taxon>
        <taxon>Autobranchia</taxon>
        <taxon>Pteriomorphia</taxon>
        <taxon>Pectinida</taxon>
        <taxon>Pectinoidea</taxon>
        <taxon>Pectinidae</taxon>
        <taxon>Mizuhopecten</taxon>
    </lineage>
</organism>
<dbReference type="AlphaFoldDB" id="A0A210QYC3"/>
<proteinExistence type="predicted"/>
<comment type="caution">
    <text evidence="2">The sequence shown here is derived from an EMBL/GenBank/DDBJ whole genome shotgun (WGS) entry which is preliminary data.</text>
</comment>
<sequence length="251" mass="29175">MPRQKREDKVRFMRSQLYEGQLMRLPAKYKLSNIIDPASLPEPLSFHTPRPRPDSDVYDFPARYWPSPNTSLVPENMSAIELWEQCSKNVASSSSGRPSGRTDNRRRENKSNSSTTRSYNNISTCIPITNNRVHEAVVDLENLSRKEQDDRLLVLKAKLSDKDYAIIEQIVDDKRTEYIRAFCKSYTERGLGPIPRSDNPAYLARELKRRVACQENGLDWKKVKWPTIRRKHHLPARHEINVPRVEESEAT</sequence>
<keyword evidence="3" id="KW-1185">Reference proteome</keyword>
<dbReference type="EMBL" id="NEDP02001218">
    <property type="protein sequence ID" value="OWF53757.1"/>
    <property type="molecule type" value="Genomic_DNA"/>
</dbReference>
<reference evidence="2 3" key="1">
    <citation type="journal article" date="2017" name="Nat. Ecol. Evol.">
        <title>Scallop genome provides insights into evolution of bilaterian karyotype and development.</title>
        <authorList>
            <person name="Wang S."/>
            <person name="Zhang J."/>
            <person name="Jiao W."/>
            <person name="Li J."/>
            <person name="Xun X."/>
            <person name="Sun Y."/>
            <person name="Guo X."/>
            <person name="Huan P."/>
            <person name="Dong B."/>
            <person name="Zhang L."/>
            <person name="Hu X."/>
            <person name="Sun X."/>
            <person name="Wang J."/>
            <person name="Zhao C."/>
            <person name="Wang Y."/>
            <person name="Wang D."/>
            <person name="Huang X."/>
            <person name="Wang R."/>
            <person name="Lv J."/>
            <person name="Li Y."/>
            <person name="Zhang Z."/>
            <person name="Liu B."/>
            <person name="Lu W."/>
            <person name="Hui Y."/>
            <person name="Liang J."/>
            <person name="Zhou Z."/>
            <person name="Hou R."/>
            <person name="Li X."/>
            <person name="Liu Y."/>
            <person name="Li H."/>
            <person name="Ning X."/>
            <person name="Lin Y."/>
            <person name="Zhao L."/>
            <person name="Xing Q."/>
            <person name="Dou J."/>
            <person name="Li Y."/>
            <person name="Mao J."/>
            <person name="Guo H."/>
            <person name="Dou H."/>
            <person name="Li T."/>
            <person name="Mu C."/>
            <person name="Jiang W."/>
            <person name="Fu Q."/>
            <person name="Fu X."/>
            <person name="Miao Y."/>
            <person name="Liu J."/>
            <person name="Yu Q."/>
            <person name="Li R."/>
            <person name="Liao H."/>
            <person name="Li X."/>
            <person name="Kong Y."/>
            <person name="Jiang Z."/>
            <person name="Chourrout D."/>
            <person name="Li R."/>
            <person name="Bao Z."/>
        </authorList>
    </citation>
    <scope>NUCLEOTIDE SEQUENCE [LARGE SCALE GENOMIC DNA]</scope>
    <source>
        <strain evidence="2 3">PY_sf001</strain>
    </source>
</reference>
<feature type="region of interest" description="Disordered" evidence="1">
    <location>
        <begin position="90"/>
        <end position="121"/>
    </location>
</feature>
<dbReference type="OrthoDB" id="6183764at2759"/>
<evidence type="ECO:0000256" key="1">
    <source>
        <dbReference type="SAM" id="MobiDB-lite"/>
    </source>
</evidence>
<evidence type="ECO:0000313" key="3">
    <source>
        <dbReference type="Proteomes" id="UP000242188"/>
    </source>
</evidence>
<evidence type="ECO:0000313" key="2">
    <source>
        <dbReference type="EMBL" id="OWF53757.1"/>
    </source>
</evidence>
<feature type="compositionally biased region" description="Polar residues" evidence="1">
    <location>
        <begin position="111"/>
        <end position="121"/>
    </location>
</feature>
<accession>A0A210QYC3</accession>
<gene>
    <name evidence="2" type="ORF">KP79_PYT10685</name>
</gene>
<feature type="compositionally biased region" description="Basic and acidic residues" evidence="1">
    <location>
        <begin position="100"/>
        <end position="110"/>
    </location>
</feature>
<name>A0A210QYC3_MIZYE</name>
<dbReference type="Proteomes" id="UP000242188">
    <property type="component" value="Unassembled WGS sequence"/>
</dbReference>